<dbReference type="PATRIC" id="fig|33051.3.peg.3323"/>
<comment type="caution">
    <text evidence="1">The sequence shown here is derived from an EMBL/GenBank/DDBJ whole genome shotgun (WGS) entry which is preliminary data.</text>
</comment>
<dbReference type="Proteomes" id="UP000072867">
    <property type="component" value="Unassembled WGS sequence"/>
</dbReference>
<evidence type="ECO:0000313" key="1">
    <source>
        <dbReference type="EMBL" id="KTT69347.1"/>
    </source>
</evidence>
<gene>
    <name evidence="1" type="ORF">NS319_10640</name>
</gene>
<dbReference type="AlphaFoldDB" id="A0A147HWV3"/>
<organism evidence="1 2">
    <name type="scientific">Sphingomonas sanguinis</name>
    <dbReference type="NCBI Taxonomy" id="33051"/>
    <lineage>
        <taxon>Bacteria</taxon>
        <taxon>Pseudomonadati</taxon>
        <taxon>Pseudomonadota</taxon>
        <taxon>Alphaproteobacteria</taxon>
        <taxon>Sphingomonadales</taxon>
        <taxon>Sphingomonadaceae</taxon>
        <taxon>Sphingomonas</taxon>
    </lineage>
</organism>
<dbReference type="EMBL" id="LDTD01000071">
    <property type="protein sequence ID" value="KTT69347.1"/>
    <property type="molecule type" value="Genomic_DNA"/>
</dbReference>
<proteinExistence type="predicted"/>
<protein>
    <submittedName>
        <fullName evidence="1">Uncharacterized protein</fullName>
    </submittedName>
</protein>
<evidence type="ECO:0000313" key="2">
    <source>
        <dbReference type="Proteomes" id="UP000072867"/>
    </source>
</evidence>
<sequence length="188" mass="19769">MSGSIIGRAVLGLALGSVAVASHAKGISYDCDSAPGHFSELNLPVESVPFFVTGKVQVNTLAEHKIYIPSTKLMIAPVTPAGQSPESYAGLTLAALAMDAKTPGAKPLPVQMSGFTANGRDDDMLPHSVTDKLGVAQPFRLSYDGRQVVVTIGDDTKSFPLKTDAPMVQVMCSTGEFLYTDLQILSGR</sequence>
<name>A0A147HWV3_9SPHN</name>
<accession>A0A147HWV3</accession>
<reference evidence="1 2" key="1">
    <citation type="journal article" date="2016" name="Front. Microbiol.">
        <title>Genomic Resource of Rice Seed Associated Bacteria.</title>
        <authorList>
            <person name="Midha S."/>
            <person name="Bansal K."/>
            <person name="Sharma S."/>
            <person name="Kumar N."/>
            <person name="Patil P.P."/>
            <person name="Chaudhry V."/>
            <person name="Patil P.B."/>
        </authorList>
    </citation>
    <scope>NUCLEOTIDE SEQUENCE [LARGE SCALE GENOMIC DNA]</scope>
    <source>
        <strain evidence="1 2">NS319</strain>
    </source>
</reference>
<dbReference type="RefSeq" id="WP_058733604.1">
    <property type="nucleotide sequence ID" value="NZ_LDTD01000071.1"/>
</dbReference>